<dbReference type="EMBL" id="FNRJ01000001">
    <property type="protein sequence ID" value="SEA14742.1"/>
    <property type="molecule type" value="Genomic_DNA"/>
</dbReference>
<dbReference type="AlphaFoldDB" id="A0A1H3YUM0"/>
<sequence length="234" mass="27257">MSSSSYYTLIPALPALPARMDQLKELPISILQLEKRLGMLEAADQRQLALALRLFQRERDGDEELSDRDEVQHWQQELAQIQDHALKQLLEQHLVWRTLIAAQRYRLAGQSEGNGFQGFGDLVWLIRRHWQESDFSLGGRFPWLVEAQSMLKKGQSAELEQQLLVWFWQQLRELEQCNPFSFTAVAAYRLRWSIAEYRLRWQGEQAQEQFSRLVTSALAGFKQDETLHSVTEAG</sequence>
<dbReference type="OrthoDB" id="556081at2"/>
<organism evidence="1 2">
    <name type="scientific">Marinobacterium iners DSM 11526</name>
    <dbReference type="NCBI Taxonomy" id="1122198"/>
    <lineage>
        <taxon>Bacteria</taxon>
        <taxon>Pseudomonadati</taxon>
        <taxon>Pseudomonadota</taxon>
        <taxon>Gammaproteobacteria</taxon>
        <taxon>Oceanospirillales</taxon>
        <taxon>Oceanospirillaceae</taxon>
        <taxon>Marinobacterium</taxon>
    </lineage>
</organism>
<proteinExistence type="predicted"/>
<reference evidence="2" key="1">
    <citation type="submission" date="2016-10" db="EMBL/GenBank/DDBJ databases">
        <authorList>
            <person name="Varghese N."/>
            <person name="Submissions S."/>
        </authorList>
    </citation>
    <scope>NUCLEOTIDE SEQUENCE [LARGE SCALE GENOMIC DNA]</scope>
    <source>
        <strain evidence="2">DSM 11526</strain>
    </source>
</reference>
<keyword evidence="2" id="KW-1185">Reference proteome</keyword>
<protein>
    <submittedName>
        <fullName evidence="1">Uncharacterized protein</fullName>
    </submittedName>
</protein>
<evidence type="ECO:0000313" key="2">
    <source>
        <dbReference type="Proteomes" id="UP000242469"/>
    </source>
</evidence>
<evidence type="ECO:0000313" key="1">
    <source>
        <dbReference type="EMBL" id="SEA14742.1"/>
    </source>
</evidence>
<dbReference type="RefSeq" id="WP_091822751.1">
    <property type="nucleotide sequence ID" value="NZ_FNRJ01000001.1"/>
</dbReference>
<gene>
    <name evidence="1" type="ORF">SAMN02745729_101586</name>
</gene>
<accession>A0A1H3YUM0</accession>
<name>A0A1H3YUM0_9GAMM</name>
<dbReference type="Proteomes" id="UP000242469">
    <property type="component" value="Unassembled WGS sequence"/>
</dbReference>
<dbReference type="STRING" id="1122198.SAMN02745729_101586"/>